<evidence type="ECO:0000313" key="3">
    <source>
        <dbReference type="EMBL" id="TXG72142.1"/>
    </source>
</evidence>
<sequence>MEVKDSGRNGVNEIPLWWALASMVQLGWGISSLRNGYNGNGNLMPLKAFGVASLFVGSAATASVAFLRASGIHKVEDLIEVGANIRTMLGAPPRRVRNEKTDDNKRLKSSSQL</sequence>
<evidence type="ECO:0000256" key="1">
    <source>
        <dbReference type="SAM" id="MobiDB-lite"/>
    </source>
</evidence>
<feature type="compositionally biased region" description="Basic and acidic residues" evidence="1">
    <location>
        <begin position="96"/>
        <end position="106"/>
    </location>
</feature>
<dbReference type="EMBL" id="VAHF01000001">
    <property type="protein sequence ID" value="TXG72142.1"/>
    <property type="molecule type" value="Genomic_DNA"/>
</dbReference>
<dbReference type="Proteomes" id="UP000323000">
    <property type="component" value="Chromosome 1"/>
</dbReference>
<dbReference type="AlphaFoldDB" id="A0A5C7IUG4"/>
<keyword evidence="2" id="KW-0812">Transmembrane</keyword>
<comment type="caution">
    <text evidence="3">The sequence shown here is derived from an EMBL/GenBank/DDBJ whole genome shotgun (WGS) entry which is preliminary data.</text>
</comment>
<reference evidence="4" key="1">
    <citation type="journal article" date="2019" name="Gigascience">
        <title>De novo genome assembly of the endangered Acer yangbiense, a plant species with extremely small populations endemic to Yunnan Province, China.</title>
        <authorList>
            <person name="Yang J."/>
            <person name="Wariss H.M."/>
            <person name="Tao L."/>
            <person name="Zhang R."/>
            <person name="Yun Q."/>
            <person name="Hollingsworth P."/>
            <person name="Dao Z."/>
            <person name="Luo G."/>
            <person name="Guo H."/>
            <person name="Ma Y."/>
            <person name="Sun W."/>
        </authorList>
    </citation>
    <scope>NUCLEOTIDE SEQUENCE [LARGE SCALE GENOMIC DNA]</scope>
    <source>
        <strain evidence="4">cv. Malutang</strain>
    </source>
</reference>
<protein>
    <submittedName>
        <fullName evidence="3">Uncharacterized protein</fullName>
    </submittedName>
</protein>
<dbReference type="OrthoDB" id="1905234at2759"/>
<evidence type="ECO:0000256" key="2">
    <source>
        <dbReference type="SAM" id="Phobius"/>
    </source>
</evidence>
<dbReference type="PANTHER" id="PTHR37744:SF1">
    <property type="entry name" value="STAR LIPID TRANSFER-LIKE PROTEIN"/>
    <property type="match status" value="1"/>
</dbReference>
<accession>A0A5C7IUG4</accession>
<gene>
    <name evidence="3" type="ORF">EZV62_000721</name>
</gene>
<keyword evidence="2" id="KW-0472">Membrane</keyword>
<dbReference type="PANTHER" id="PTHR37744">
    <property type="entry name" value="STAR LIPID TRANSFER-LIKE PROTEIN"/>
    <property type="match status" value="1"/>
</dbReference>
<name>A0A5C7IUG4_9ROSI</name>
<feature type="region of interest" description="Disordered" evidence="1">
    <location>
        <begin position="92"/>
        <end position="113"/>
    </location>
</feature>
<keyword evidence="2" id="KW-1133">Transmembrane helix</keyword>
<evidence type="ECO:0000313" key="4">
    <source>
        <dbReference type="Proteomes" id="UP000323000"/>
    </source>
</evidence>
<proteinExistence type="predicted"/>
<keyword evidence="4" id="KW-1185">Reference proteome</keyword>
<organism evidence="3 4">
    <name type="scientific">Acer yangbiense</name>
    <dbReference type="NCBI Taxonomy" id="1000413"/>
    <lineage>
        <taxon>Eukaryota</taxon>
        <taxon>Viridiplantae</taxon>
        <taxon>Streptophyta</taxon>
        <taxon>Embryophyta</taxon>
        <taxon>Tracheophyta</taxon>
        <taxon>Spermatophyta</taxon>
        <taxon>Magnoliopsida</taxon>
        <taxon>eudicotyledons</taxon>
        <taxon>Gunneridae</taxon>
        <taxon>Pentapetalae</taxon>
        <taxon>rosids</taxon>
        <taxon>malvids</taxon>
        <taxon>Sapindales</taxon>
        <taxon>Sapindaceae</taxon>
        <taxon>Hippocastanoideae</taxon>
        <taxon>Acereae</taxon>
        <taxon>Acer</taxon>
    </lineage>
</organism>
<feature type="transmembrane region" description="Helical" evidence="2">
    <location>
        <begin position="48"/>
        <end position="67"/>
    </location>
</feature>